<dbReference type="Pfam" id="PF00404">
    <property type="entry name" value="Dockerin_1"/>
    <property type="match status" value="1"/>
</dbReference>
<comment type="similarity">
    <text evidence="10">Belongs to the polysaccharide lyase 1 family.</text>
</comment>
<dbReference type="Proteomes" id="UP000007054">
    <property type="component" value="Chromosome"/>
</dbReference>
<dbReference type="PANTHER" id="PTHR40088">
    <property type="entry name" value="PECTATE LYASE (EUROFUNG)"/>
    <property type="match status" value="1"/>
</dbReference>
<dbReference type="CAZy" id="PL1">
    <property type="family name" value="Polysaccharide Lyase Family 1"/>
</dbReference>
<dbReference type="Gene3D" id="1.10.1330.10">
    <property type="entry name" value="Dockerin domain"/>
    <property type="match status" value="1"/>
</dbReference>
<comment type="subcellular location">
    <subcellularLocation>
        <location evidence="2 10">Secreted</location>
    </subcellularLocation>
</comment>
<keyword evidence="8 10" id="KW-0456">Lyase</keyword>
<dbReference type="InterPro" id="IPR011050">
    <property type="entry name" value="Pectin_lyase_fold/virulence"/>
</dbReference>
<gene>
    <name evidence="14" type="ordered locus">RUM_11790</name>
</gene>
<evidence type="ECO:0000256" key="1">
    <source>
        <dbReference type="ARBA" id="ARBA00001913"/>
    </source>
</evidence>
<evidence type="ECO:0000259" key="13">
    <source>
        <dbReference type="PROSITE" id="PS51766"/>
    </source>
</evidence>
<dbReference type="InterPro" id="IPR018247">
    <property type="entry name" value="EF_Hand_1_Ca_BS"/>
</dbReference>
<evidence type="ECO:0000256" key="9">
    <source>
        <dbReference type="ARBA" id="ARBA00038263"/>
    </source>
</evidence>
<dbReference type="InterPro" id="IPR053868">
    <property type="entry name" value="Pel9A-like_beta_helix"/>
</dbReference>
<dbReference type="InterPro" id="IPR012334">
    <property type="entry name" value="Pectin_lyas_fold"/>
</dbReference>
<dbReference type="EMBL" id="FP929052">
    <property type="protein sequence ID" value="CBL17323.1"/>
    <property type="molecule type" value="Genomic_DNA"/>
</dbReference>
<dbReference type="GeneID" id="83157103"/>
<evidence type="ECO:0000313" key="15">
    <source>
        <dbReference type="Proteomes" id="UP000007054"/>
    </source>
</evidence>
<feature type="chain" id="PRO_5003061335" description="Probable pectate lyase C" evidence="12">
    <location>
        <begin position="29"/>
        <end position="897"/>
    </location>
</feature>
<dbReference type="HOGENOM" id="CLU_322599_0_0_9"/>
<evidence type="ECO:0000256" key="3">
    <source>
        <dbReference type="ARBA" id="ARBA00016512"/>
    </source>
</evidence>
<evidence type="ECO:0000256" key="5">
    <source>
        <dbReference type="ARBA" id="ARBA00022723"/>
    </source>
</evidence>
<keyword evidence="4 10" id="KW-0964">Secreted</keyword>
<evidence type="ECO:0000256" key="7">
    <source>
        <dbReference type="ARBA" id="ARBA00022837"/>
    </source>
</evidence>
<dbReference type="PATRIC" id="fig|213810.4.peg.1074"/>
<reference evidence="14" key="1">
    <citation type="submission" date="2010-03" db="EMBL/GenBank/DDBJ databases">
        <title>The genome sequence of Ruminococcus sp. 18P13.</title>
        <authorList>
            <consortium name="metaHIT consortium -- http://www.metahit.eu/"/>
            <person name="Pajon A."/>
            <person name="Turner K."/>
            <person name="Parkhill J."/>
            <person name="Bernalier A."/>
        </authorList>
    </citation>
    <scope>NUCLEOTIDE SEQUENCE [LARGE SCALE GENOMIC DNA]</scope>
    <source>
        <strain evidence="14">Type strain: 18P13</strain>
    </source>
</reference>
<dbReference type="AlphaFoldDB" id="D4LCH8"/>
<dbReference type="CDD" id="cd14256">
    <property type="entry name" value="Dockerin_I"/>
    <property type="match status" value="1"/>
</dbReference>
<keyword evidence="7" id="KW-0106">Calcium</keyword>
<feature type="compositionally biased region" description="Low complexity" evidence="11">
    <location>
        <begin position="813"/>
        <end position="827"/>
    </location>
</feature>
<keyword evidence="6 12" id="KW-0732">Signal</keyword>
<comment type="cofactor">
    <cofactor evidence="1">
        <name>Ca(2+)</name>
        <dbReference type="ChEBI" id="CHEBI:29108"/>
    </cofactor>
</comment>
<name>D4LCH8_RUMC1</name>
<dbReference type="SMART" id="SM00710">
    <property type="entry name" value="PbH1"/>
    <property type="match status" value="6"/>
</dbReference>
<dbReference type="KEGG" id="rch:RUM_11790"/>
<evidence type="ECO:0000313" key="14">
    <source>
        <dbReference type="EMBL" id="CBL17323.1"/>
    </source>
</evidence>
<dbReference type="GO" id="GO:0005576">
    <property type="term" value="C:extracellular region"/>
    <property type="evidence" value="ECO:0007669"/>
    <property type="project" value="UniProtKB-SubCell"/>
</dbReference>
<evidence type="ECO:0000256" key="2">
    <source>
        <dbReference type="ARBA" id="ARBA00004613"/>
    </source>
</evidence>
<evidence type="ECO:0000256" key="6">
    <source>
        <dbReference type="ARBA" id="ARBA00022729"/>
    </source>
</evidence>
<dbReference type="InterPro" id="IPR006626">
    <property type="entry name" value="PbH1"/>
</dbReference>
<dbReference type="InterPro" id="IPR002105">
    <property type="entry name" value="Dockerin_1_rpt"/>
</dbReference>
<dbReference type="InterPro" id="IPR052052">
    <property type="entry name" value="Polysaccharide_Lyase_9"/>
</dbReference>
<evidence type="ECO:0000256" key="4">
    <source>
        <dbReference type="ARBA" id="ARBA00022525"/>
    </source>
</evidence>
<dbReference type="PROSITE" id="PS00018">
    <property type="entry name" value="EF_HAND_1"/>
    <property type="match status" value="1"/>
</dbReference>
<dbReference type="Pfam" id="PF22842">
    <property type="entry name" value="Pel9A-like_beta_helix"/>
    <property type="match status" value="1"/>
</dbReference>
<feature type="domain" description="Dockerin" evidence="13">
    <location>
        <begin position="829"/>
        <end position="897"/>
    </location>
</feature>
<dbReference type="InterPro" id="IPR002022">
    <property type="entry name" value="Pec_lyase"/>
</dbReference>
<keyword evidence="10" id="KW-0119">Carbohydrate metabolism</keyword>
<accession>D4LCH8</accession>
<keyword evidence="10" id="KW-0624">Polysaccharide degradation</keyword>
<dbReference type="InterPro" id="IPR036439">
    <property type="entry name" value="Dockerin_dom_sf"/>
</dbReference>
<keyword evidence="5" id="KW-0479">Metal-binding</keyword>
<dbReference type="CAZy" id="PL9">
    <property type="family name" value="Polysaccharide Lyase Family 9"/>
</dbReference>
<feature type="region of interest" description="Disordered" evidence="11">
    <location>
        <begin position="813"/>
        <end position="832"/>
    </location>
</feature>
<protein>
    <recommendedName>
        <fullName evidence="3">Probable pectate lyase C</fullName>
    </recommendedName>
</protein>
<dbReference type="SMART" id="SM00656">
    <property type="entry name" value="Amb_all"/>
    <property type="match status" value="1"/>
</dbReference>
<evidence type="ECO:0000256" key="10">
    <source>
        <dbReference type="RuleBase" id="RU361173"/>
    </source>
</evidence>
<dbReference type="RefSeq" id="WP_015558230.1">
    <property type="nucleotide sequence ID" value="NC_021039.1"/>
</dbReference>
<dbReference type="BioCyc" id="RCHA213810:RUM_RS12045-MONOMER"/>
<reference evidence="14" key="2">
    <citation type="submission" date="2010-03" db="EMBL/GenBank/DDBJ databases">
        <authorList>
            <person name="Pajon A."/>
        </authorList>
    </citation>
    <scope>NUCLEOTIDE SEQUENCE</scope>
    <source>
        <strain evidence="14">Type strain: 18P13</strain>
    </source>
</reference>
<comment type="similarity">
    <text evidence="9">Belongs to the polysaccharide lyase 9 family.</text>
</comment>
<dbReference type="GO" id="GO:0016837">
    <property type="term" value="F:carbon-oxygen lyase activity, acting on polysaccharides"/>
    <property type="evidence" value="ECO:0007669"/>
    <property type="project" value="TreeGrafter"/>
</dbReference>
<feature type="signal peptide" evidence="12">
    <location>
        <begin position="1"/>
        <end position="28"/>
    </location>
</feature>
<dbReference type="Gene3D" id="2.160.20.10">
    <property type="entry name" value="Single-stranded right-handed beta-helix, Pectin lyase-like"/>
    <property type="match status" value="2"/>
</dbReference>
<proteinExistence type="inferred from homology"/>
<organism evidence="14 15">
    <name type="scientific">Ruminococcus champanellensis (strain DSM 18848 / JCM 17042 / KCTC 15320 / 18P13)</name>
    <dbReference type="NCBI Taxonomy" id="213810"/>
    <lineage>
        <taxon>Bacteria</taxon>
        <taxon>Bacillati</taxon>
        <taxon>Bacillota</taxon>
        <taxon>Clostridia</taxon>
        <taxon>Eubacteriales</taxon>
        <taxon>Oscillospiraceae</taxon>
        <taxon>Ruminococcus</taxon>
    </lineage>
</organism>
<dbReference type="PROSITE" id="PS51766">
    <property type="entry name" value="DOCKERIN"/>
    <property type="match status" value="1"/>
</dbReference>
<evidence type="ECO:0000256" key="8">
    <source>
        <dbReference type="ARBA" id="ARBA00023239"/>
    </source>
</evidence>
<evidence type="ECO:0000256" key="11">
    <source>
        <dbReference type="SAM" id="MobiDB-lite"/>
    </source>
</evidence>
<dbReference type="PANTHER" id="PTHR40088:SF1">
    <property type="entry name" value="PECTATE LYASE PEL9"/>
    <property type="match status" value="1"/>
</dbReference>
<dbReference type="GO" id="GO:0004553">
    <property type="term" value="F:hydrolase activity, hydrolyzing O-glycosyl compounds"/>
    <property type="evidence" value="ECO:0007669"/>
    <property type="project" value="InterPro"/>
</dbReference>
<dbReference type="SUPFAM" id="SSF63446">
    <property type="entry name" value="Type I dockerin domain"/>
    <property type="match status" value="1"/>
</dbReference>
<sequence length="897" mass="95388">MVLTKKTVNRIWGLLTAALMSVTGLAMAAATAQPAQVVAADGPVGYGAGTTGGAGGTSVTVATGDQFLAALDSKADNVPLTIYVDGTITLDNTAQDELLMKDLSDISVIGVADRGECNGIGIRMVRCENIIIQNMEIHHVLKGAGEGDSISIESSGYVWVDHCELYNVYDGDESKKDVYDGLLDCKKNSHHLTYSYNYLHDSWKTMLCGFSDSDNYDRTFTMHHNIFENCNSRLPLFRFGHAHIYNNYYHDIYTSGINTRMGAEVFVENNIFDNVKEPVCSLDSKAIGYWNLSGNQFIGCTAANTSTETSQSWSENMANTSTYKPDYAYTAEGTDTLLDTLKKSCGVGKLDSTAPVTPGTTAPTPTTTTAPAVTTVLGITTVPTTTPSVEPVAGAIYCAPNGSDSASGTMDNPMTVQKAIDSVQPGGIIYCLGSVYNLSSTVKVAESNSGTEHAYKTISAVPGASVTFDFSAMALDNANRGVSLEGSYWHWCGIRIQGAGDNGMILAGSHNVVELCQFTNNRDTGLQISRVNTSYSDISQWPSYNTILNCTASNNCDEATMENADGFAAKLTCGVGNVFDGCMSYNNSDDGWDLFAKSATGSIGAVTLRNCIAFRNGWTEDGRGGGDCDGNGFKLGGSGVGTAHVLENCIAFENLHHGFTDNNNPLFGSLTNCTSFANSKGGGKANFQMDRCTAGTFTNLLSYVSYGNCASDKFVGKIGNSVYYNSSKYYQVGSMADISKNKVGDAVTGPQDSDFISVTAPAEGTDFHTVWRNPDGSITTHGFLMLTENSGFQGMGAVFSTQEQPPVVTTTVPAPVTTTTTTTTTEPQPEPVYGDVNCNGEVEIGDVVLLARYIAQDAGAPITPQGVQNADCDKNQVVDSSDITIICRYLAHLTDTL</sequence>
<dbReference type="Pfam" id="PF00544">
    <property type="entry name" value="Pectate_lyase_4"/>
    <property type="match status" value="1"/>
</dbReference>
<dbReference type="STRING" id="213810.RUM_11790"/>
<dbReference type="SUPFAM" id="SSF51126">
    <property type="entry name" value="Pectin lyase-like"/>
    <property type="match status" value="2"/>
</dbReference>
<dbReference type="GO" id="GO:0046872">
    <property type="term" value="F:metal ion binding"/>
    <property type="evidence" value="ECO:0007669"/>
    <property type="project" value="UniProtKB-KW"/>
</dbReference>
<dbReference type="InterPro" id="IPR016134">
    <property type="entry name" value="Dockerin_dom"/>
</dbReference>
<evidence type="ECO:0000256" key="12">
    <source>
        <dbReference type="SAM" id="SignalP"/>
    </source>
</evidence>
<dbReference type="GO" id="GO:0000272">
    <property type="term" value="P:polysaccharide catabolic process"/>
    <property type="evidence" value="ECO:0007669"/>
    <property type="project" value="UniProtKB-KW"/>
</dbReference>
<keyword evidence="15" id="KW-1185">Reference proteome</keyword>